<dbReference type="InterPro" id="IPR011989">
    <property type="entry name" value="ARM-like"/>
</dbReference>
<dbReference type="AlphaFoldDB" id="U6L6Q0"/>
<protein>
    <submittedName>
        <fullName evidence="1">Vacuolar ATP synthase subunit h, putative</fullName>
    </submittedName>
</protein>
<dbReference type="GeneID" id="25256187"/>
<dbReference type="Proteomes" id="UP000030747">
    <property type="component" value="Unassembled WGS sequence"/>
</dbReference>
<dbReference type="GO" id="GO:0000221">
    <property type="term" value="C:vacuolar proton-transporting V-type ATPase, V1 domain"/>
    <property type="evidence" value="ECO:0007669"/>
    <property type="project" value="InterPro"/>
</dbReference>
<dbReference type="InterPro" id="IPR004908">
    <property type="entry name" value="ATPase_V1-cplx_hsu"/>
</dbReference>
<dbReference type="OrthoDB" id="348011at2759"/>
<feature type="non-terminal residue" evidence="1">
    <location>
        <position position="1"/>
    </location>
</feature>
<evidence type="ECO:0000313" key="1">
    <source>
        <dbReference type="EMBL" id="CDJ44878.1"/>
    </source>
</evidence>
<organism evidence="1 2">
    <name type="scientific">Eimeria tenella</name>
    <name type="common">Coccidian parasite</name>
    <dbReference type="NCBI Taxonomy" id="5802"/>
    <lineage>
        <taxon>Eukaryota</taxon>
        <taxon>Sar</taxon>
        <taxon>Alveolata</taxon>
        <taxon>Apicomplexa</taxon>
        <taxon>Conoidasida</taxon>
        <taxon>Coccidia</taxon>
        <taxon>Eucoccidiorida</taxon>
        <taxon>Eimeriorina</taxon>
        <taxon>Eimeriidae</taxon>
        <taxon>Eimeria</taxon>
    </lineage>
</organism>
<dbReference type="InterPro" id="IPR016024">
    <property type="entry name" value="ARM-type_fold"/>
</dbReference>
<dbReference type="VEuPathDB" id="ToxoDB:ETH2_0414000"/>
<accession>U6L6Q0</accession>
<dbReference type="VEuPathDB" id="ToxoDB:ETH_00035730"/>
<name>U6L6Q0_EIMTE</name>
<proteinExistence type="predicted"/>
<dbReference type="OMA" id="RYDSACW"/>
<reference evidence="1" key="2">
    <citation type="submission" date="2013-10" db="EMBL/GenBank/DDBJ databases">
        <authorList>
            <person name="Aslett M."/>
        </authorList>
    </citation>
    <scope>NUCLEOTIDE SEQUENCE [LARGE SCALE GENOMIC DNA]</scope>
    <source>
        <strain evidence="1">Houghton</strain>
    </source>
</reference>
<dbReference type="SUPFAM" id="SSF48371">
    <property type="entry name" value="ARM repeat"/>
    <property type="match status" value="1"/>
</dbReference>
<gene>
    <name evidence="1" type="ORF">ETH_00035730</name>
</gene>
<dbReference type="Pfam" id="PF03224">
    <property type="entry name" value="V-ATPase_H_N"/>
    <property type="match status" value="1"/>
</dbReference>
<dbReference type="RefSeq" id="XP_013235625.1">
    <property type="nucleotide sequence ID" value="XM_013380171.1"/>
</dbReference>
<keyword evidence="2" id="KW-1185">Reference proteome</keyword>
<dbReference type="EMBL" id="HG677764">
    <property type="protein sequence ID" value="CDJ44878.1"/>
    <property type="molecule type" value="Genomic_DNA"/>
</dbReference>
<evidence type="ECO:0000313" key="2">
    <source>
        <dbReference type="Proteomes" id="UP000030747"/>
    </source>
</evidence>
<sequence length="154" mass="17288">NPQVVAALVAVLRLEADIQPVQYALTILYEVVRENSSRYEAMCGALENSNVFEDFLQLLQRPGVDSYTGDRAAFMLSGFMCRARSVAFSEEQVTYFVQHLIAKKFPVSESGRLDALVNILKIDRWRPLVWETPGLPEVLLKDLSLSGSRGPPRD</sequence>
<dbReference type="GO" id="GO:0046961">
    <property type="term" value="F:proton-transporting ATPase activity, rotational mechanism"/>
    <property type="evidence" value="ECO:0007669"/>
    <property type="project" value="InterPro"/>
</dbReference>
<reference evidence="1" key="1">
    <citation type="submission" date="2013-10" db="EMBL/GenBank/DDBJ databases">
        <title>Genomic analysis of the causative agents of coccidiosis in chickens.</title>
        <authorList>
            <person name="Reid A.J."/>
            <person name="Blake D."/>
            <person name="Billington K."/>
            <person name="Browne H."/>
            <person name="Dunn M."/>
            <person name="Hung S."/>
            <person name="Kawahara F."/>
            <person name="Miranda-Saavedra D."/>
            <person name="Mourier T."/>
            <person name="Nagra H."/>
            <person name="Otto T.D."/>
            <person name="Rawlings N."/>
            <person name="Sanchez A."/>
            <person name="Sanders M."/>
            <person name="Subramaniam C."/>
            <person name="Tay Y."/>
            <person name="Dear P."/>
            <person name="Doerig C."/>
            <person name="Gruber A."/>
            <person name="Parkinson J."/>
            <person name="Shirley M."/>
            <person name="Wan K.L."/>
            <person name="Berriman M."/>
            <person name="Tomley F."/>
            <person name="Pain A."/>
        </authorList>
    </citation>
    <scope>NUCLEOTIDE SEQUENCE [LARGE SCALE GENOMIC DNA]</scope>
    <source>
        <strain evidence="1">Houghton</strain>
    </source>
</reference>
<dbReference type="Gene3D" id="1.25.10.10">
    <property type="entry name" value="Leucine-rich Repeat Variant"/>
    <property type="match status" value="1"/>
</dbReference>